<feature type="compositionally biased region" description="Basic and acidic residues" evidence="6">
    <location>
        <begin position="191"/>
        <end position="201"/>
    </location>
</feature>
<protein>
    <submittedName>
        <fullName evidence="8">Mitogen-activated protein kinase kinase kinase 5-like</fullName>
    </submittedName>
</protein>
<feature type="domain" description="Protein kinase" evidence="7">
    <location>
        <begin position="1"/>
        <end position="162"/>
    </location>
</feature>
<proteinExistence type="inferred from homology"/>
<keyword evidence="9" id="KW-1185">Reference proteome</keyword>
<sequence>MTESVVRSFTRHILRGLAYLYSTKNIHRDIKGANLLVDIKGVVKLADFGMAKHLSGAAGALSLKGTPYWMAPEVVQATLNKDIGYDYAVDIWSLGCTIIEMFTGKHPWNGLEGAAAKFKVLHKDPPIPDTLSSEGKDFLHRCFRRNPADRPTSIMLLDHPFIRNSHHLKIHGSIHAFAGIKLVDNAYSSKDRTRAKSETSVKGKQLSNGDASHFHPETSKSASSRALAHSMPEVTRDLSPRGNRVSSFTGSSNNVPNGSLLAAGNHQIYALPKPKGKEVLNLF</sequence>
<evidence type="ECO:0000256" key="5">
    <source>
        <dbReference type="ARBA" id="ARBA00022840"/>
    </source>
</evidence>
<dbReference type="Proteomes" id="UP001140949">
    <property type="component" value="Unassembled WGS sequence"/>
</dbReference>
<organism evidence="8 9">
    <name type="scientific">Iris pallida</name>
    <name type="common">Sweet iris</name>
    <dbReference type="NCBI Taxonomy" id="29817"/>
    <lineage>
        <taxon>Eukaryota</taxon>
        <taxon>Viridiplantae</taxon>
        <taxon>Streptophyta</taxon>
        <taxon>Embryophyta</taxon>
        <taxon>Tracheophyta</taxon>
        <taxon>Spermatophyta</taxon>
        <taxon>Magnoliopsida</taxon>
        <taxon>Liliopsida</taxon>
        <taxon>Asparagales</taxon>
        <taxon>Iridaceae</taxon>
        <taxon>Iridoideae</taxon>
        <taxon>Irideae</taxon>
        <taxon>Iris</taxon>
    </lineage>
</organism>
<accession>A0AAX6HLR9</accession>
<dbReference type="SUPFAM" id="SSF56112">
    <property type="entry name" value="Protein kinase-like (PK-like)"/>
    <property type="match status" value="1"/>
</dbReference>
<evidence type="ECO:0000313" key="8">
    <source>
        <dbReference type="EMBL" id="KAJ6841996.1"/>
    </source>
</evidence>
<name>A0AAX6HLR9_IRIPA</name>
<evidence type="ECO:0000256" key="6">
    <source>
        <dbReference type="SAM" id="MobiDB-lite"/>
    </source>
</evidence>
<reference evidence="8" key="2">
    <citation type="submission" date="2023-04" db="EMBL/GenBank/DDBJ databases">
        <authorList>
            <person name="Bruccoleri R.E."/>
            <person name="Oakeley E.J."/>
            <person name="Faust A.-M."/>
            <person name="Dessus-Babus S."/>
            <person name="Altorfer M."/>
            <person name="Burckhardt D."/>
            <person name="Oertli M."/>
            <person name="Naumann U."/>
            <person name="Petersen F."/>
            <person name="Wong J."/>
        </authorList>
    </citation>
    <scope>NUCLEOTIDE SEQUENCE</scope>
    <source>
        <strain evidence="8">GSM-AAB239-AS_SAM_17_03QT</strain>
        <tissue evidence="8">Leaf</tissue>
    </source>
</reference>
<keyword evidence="3" id="KW-0547">Nucleotide-binding</keyword>
<evidence type="ECO:0000256" key="4">
    <source>
        <dbReference type="ARBA" id="ARBA00022777"/>
    </source>
</evidence>
<dbReference type="SMART" id="SM00220">
    <property type="entry name" value="S_TKc"/>
    <property type="match status" value="1"/>
</dbReference>
<reference evidence="8" key="1">
    <citation type="journal article" date="2023" name="GigaByte">
        <title>Genome assembly of the bearded iris, Iris pallida Lam.</title>
        <authorList>
            <person name="Bruccoleri R.E."/>
            <person name="Oakeley E.J."/>
            <person name="Faust A.M.E."/>
            <person name="Altorfer M."/>
            <person name="Dessus-Babus S."/>
            <person name="Burckhardt D."/>
            <person name="Oertli M."/>
            <person name="Naumann U."/>
            <person name="Petersen F."/>
            <person name="Wong J."/>
        </authorList>
    </citation>
    <scope>NUCLEOTIDE SEQUENCE</scope>
    <source>
        <strain evidence="8">GSM-AAB239-AS_SAM_17_03QT</strain>
    </source>
</reference>
<keyword evidence="2" id="KW-0808">Transferase</keyword>
<feature type="compositionally biased region" description="Polar residues" evidence="6">
    <location>
        <begin position="244"/>
        <end position="253"/>
    </location>
</feature>
<comment type="similarity">
    <text evidence="1">Belongs to the protein kinase superfamily. STE Ser/Thr protein kinase family. MAP kinase kinase kinase subfamily.</text>
</comment>
<dbReference type="AlphaFoldDB" id="A0AAX6HLR9"/>
<evidence type="ECO:0000259" key="7">
    <source>
        <dbReference type="PROSITE" id="PS50011"/>
    </source>
</evidence>
<dbReference type="GO" id="GO:0004709">
    <property type="term" value="F:MAP kinase kinase kinase activity"/>
    <property type="evidence" value="ECO:0007669"/>
    <property type="project" value="TreeGrafter"/>
</dbReference>
<comment type="caution">
    <text evidence="8">The sequence shown here is derived from an EMBL/GenBank/DDBJ whole genome shotgun (WGS) entry which is preliminary data.</text>
</comment>
<gene>
    <name evidence="8" type="ORF">M6B38_304035</name>
</gene>
<dbReference type="Pfam" id="PF00069">
    <property type="entry name" value="Pkinase"/>
    <property type="match status" value="1"/>
</dbReference>
<dbReference type="EMBL" id="JANAVB010008197">
    <property type="protein sequence ID" value="KAJ6841996.1"/>
    <property type="molecule type" value="Genomic_DNA"/>
</dbReference>
<feature type="region of interest" description="Disordered" evidence="6">
    <location>
        <begin position="191"/>
        <end position="253"/>
    </location>
</feature>
<dbReference type="GO" id="GO:0005737">
    <property type="term" value="C:cytoplasm"/>
    <property type="evidence" value="ECO:0007669"/>
    <property type="project" value="TreeGrafter"/>
</dbReference>
<evidence type="ECO:0000256" key="2">
    <source>
        <dbReference type="ARBA" id="ARBA00022679"/>
    </source>
</evidence>
<evidence type="ECO:0000256" key="1">
    <source>
        <dbReference type="ARBA" id="ARBA00006529"/>
    </source>
</evidence>
<dbReference type="Gene3D" id="1.10.510.10">
    <property type="entry name" value="Transferase(Phosphotransferase) domain 1"/>
    <property type="match status" value="1"/>
</dbReference>
<dbReference type="PANTHER" id="PTHR48016:SF5">
    <property type="entry name" value="MITOGEN-ACTIVATED PROTEIN KINASE KINASE KINASE 5"/>
    <property type="match status" value="1"/>
</dbReference>
<dbReference type="InterPro" id="IPR011009">
    <property type="entry name" value="Kinase-like_dom_sf"/>
</dbReference>
<dbReference type="PANTHER" id="PTHR48016">
    <property type="entry name" value="MAP KINASE KINASE KINASE SSK2-RELATED-RELATED"/>
    <property type="match status" value="1"/>
</dbReference>
<keyword evidence="4 8" id="KW-0418">Kinase</keyword>
<dbReference type="InterPro" id="IPR000719">
    <property type="entry name" value="Prot_kinase_dom"/>
</dbReference>
<evidence type="ECO:0000256" key="3">
    <source>
        <dbReference type="ARBA" id="ARBA00022741"/>
    </source>
</evidence>
<dbReference type="PROSITE" id="PS50011">
    <property type="entry name" value="PROTEIN_KINASE_DOM"/>
    <property type="match status" value="1"/>
</dbReference>
<evidence type="ECO:0000313" key="9">
    <source>
        <dbReference type="Proteomes" id="UP001140949"/>
    </source>
</evidence>
<keyword evidence="5" id="KW-0067">ATP-binding</keyword>
<dbReference type="GO" id="GO:0005524">
    <property type="term" value="F:ATP binding"/>
    <property type="evidence" value="ECO:0007669"/>
    <property type="project" value="UniProtKB-KW"/>
</dbReference>
<dbReference type="InterPro" id="IPR050538">
    <property type="entry name" value="MAP_kinase_kinase_kinase"/>
</dbReference>